<proteinExistence type="predicted"/>
<comment type="caution">
    <text evidence="1">The sequence shown here is derived from an EMBL/GenBank/DDBJ whole genome shotgun (WGS) entry which is preliminary data.</text>
</comment>
<dbReference type="NCBIfam" id="TIGR04256">
    <property type="entry name" value="GxxExxY"/>
    <property type="match status" value="1"/>
</dbReference>
<dbReference type="InterPro" id="IPR026350">
    <property type="entry name" value="GxxExxY"/>
</dbReference>
<dbReference type="EMBL" id="FXUA01000001">
    <property type="protein sequence ID" value="SMP09285.1"/>
    <property type="molecule type" value="Genomic_DNA"/>
</dbReference>
<dbReference type="Pfam" id="PF13366">
    <property type="entry name" value="PDDEXK_3"/>
    <property type="match status" value="1"/>
</dbReference>
<organism evidence="1 2">
    <name type="scientific">Algoriphagus winogradskyi</name>
    <dbReference type="NCBI Taxonomy" id="237017"/>
    <lineage>
        <taxon>Bacteria</taxon>
        <taxon>Pseudomonadati</taxon>
        <taxon>Bacteroidota</taxon>
        <taxon>Cytophagia</taxon>
        <taxon>Cytophagales</taxon>
        <taxon>Cyclobacteriaceae</taxon>
        <taxon>Algoriphagus</taxon>
    </lineage>
</organism>
<name>A0ABY1NGL9_9BACT</name>
<protein>
    <submittedName>
        <fullName evidence="1">GxxExxY protein</fullName>
    </submittedName>
</protein>
<sequence length="46" mass="5337">MIYKRLGPGLLESVYQAVFVYELRARGLVVKTEVVIPVIWNEMKLD</sequence>
<reference evidence="1 2" key="1">
    <citation type="submission" date="2017-05" db="EMBL/GenBank/DDBJ databases">
        <authorList>
            <person name="Varghese N."/>
            <person name="Submissions S."/>
        </authorList>
    </citation>
    <scope>NUCLEOTIDE SEQUENCE [LARGE SCALE GENOMIC DNA]</scope>
    <source>
        <strain evidence="1 2">DSM 15360</strain>
    </source>
</reference>
<keyword evidence="2" id="KW-1185">Reference proteome</keyword>
<gene>
    <name evidence="1" type="ORF">SAMN06265367_101832</name>
</gene>
<accession>A0ABY1NGL9</accession>
<evidence type="ECO:0000313" key="1">
    <source>
        <dbReference type="EMBL" id="SMP09285.1"/>
    </source>
</evidence>
<evidence type="ECO:0000313" key="2">
    <source>
        <dbReference type="Proteomes" id="UP001157915"/>
    </source>
</evidence>
<dbReference type="Proteomes" id="UP001157915">
    <property type="component" value="Unassembled WGS sequence"/>
</dbReference>